<comment type="caution">
    <text evidence="2">The sequence shown here is derived from an EMBL/GenBank/DDBJ whole genome shotgun (WGS) entry which is preliminary data.</text>
</comment>
<dbReference type="SUPFAM" id="SSF52402">
    <property type="entry name" value="Adenine nucleotide alpha hydrolases-like"/>
    <property type="match status" value="1"/>
</dbReference>
<name>A0ABW2XNG6_9ACTN</name>
<dbReference type="Proteomes" id="UP001597063">
    <property type="component" value="Unassembled WGS sequence"/>
</dbReference>
<dbReference type="RefSeq" id="WP_131760365.1">
    <property type="nucleotide sequence ID" value="NZ_CAACUY010000112.1"/>
</dbReference>
<keyword evidence="3" id="KW-1185">Reference proteome</keyword>
<organism evidence="2 3">
    <name type="scientific">Actinomadura fibrosa</name>
    <dbReference type="NCBI Taxonomy" id="111802"/>
    <lineage>
        <taxon>Bacteria</taxon>
        <taxon>Bacillati</taxon>
        <taxon>Actinomycetota</taxon>
        <taxon>Actinomycetes</taxon>
        <taxon>Streptosporangiales</taxon>
        <taxon>Thermomonosporaceae</taxon>
        <taxon>Actinomadura</taxon>
    </lineage>
</organism>
<dbReference type="InterPro" id="IPR014729">
    <property type="entry name" value="Rossmann-like_a/b/a_fold"/>
</dbReference>
<proteinExistence type="predicted"/>
<gene>
    <name evidence="2" type="ORF">ACFQZM_21980</name>
</gene>
<feature type="compositionally biased region" description="Low complexity" evidence="1">
    <location>
        <begin position="9"/>
        <end position="23"/>
    </location>
</feature>
<reference evidence="3" key="1">
    <citation type="journal article" date="2019" name="Int. J. Syst. Evol. Microbiol.">
        <title>The Global Catalogue of Microorganisms (GCM) 10K type strain sequencing project: providing services to taxonomists for standard genome sequencing and annotation.</title>
        <authorList>
            <consortium name="The Broad Institute Genomics Platform"/>
            <consortium name="The Broad Institute Genome Sequencing Center for Infectious Disease"/>
            <person name="Wu L."/>
            <person name="Ma J."/>
        </authorList>
    </citation>
    <scope>NUCLEOTIDE SEQUENCE [LARGE SCALE GENOMIC DNA]</scope>
    <source>
        <strain evidence="3">JCM 9371</strain>
    </source>
</reference>
<sequence>MSRLLAISTAPGRAAPTAAASPTDLGPDGTAALVMRPHDHAFAEPGVPALRERILTGKGLADLAAPFAGAAAENGAVTVAADWLGLRQVYGVQGDGWAAVGTSARELARLAGRGLDREALGAFRLVGHFLDEDTAFEGVKKLRSGSRWRLLDGRLVEDEMQPGGFQGGDAPPVEEAVRTLAELIRTGMEQCLDRYPDAVLQLSGGLDTRLLLAAIPPARRIGLGTMTLAARDSGDEATAAMLARRCRMRREVIDLSRLRRLDPSEAHRLLLTTARRREQILSPLHLGMLEWVEGQTTDAPRISGLGGELSRGMYYAMQRQRPDVTPRLVERLAKWRIFSLDPVDPGCLNPSFAEESGAATMRRIQGIFAGFGGDWLSATDAYYFRQRYHRAVGAVITASCTEHTVLNPLLHPRFVAIAEGLPPAAKRGSRFNARLLAALDPELAALPMDTGVRPDALTAPRPVRLARTARDQGVKIVHKTRQRISGRGDSWSASAALTRSLVAHWRAEPDLLAPVAATGLLSEAWLERMLSGAHTPAPATAGFVALLEGALDDDFEPTP</sequence>
<dbReference type="EMBL" id="JBHTGP010000012">
    <property type="protein sequence ID" value="MFD0687184.1"/>
    <property type="molecule type" value="Genomic_DNA"/>
</dbReference>
<feature type="region of interest" description="Disordered" evidence="1">
    <location>
        <begin position="7"/>
        <end position="26"/>
    </location>
</feature>
<protein>
    <recommendedName>
        <fullName evidence="4">Asparagine synthetase domain-containing protein</fullName>
    </recommendedName>
</protein>
<evidence type="ECO:0000313" key="2">
    <source>
        <dbReference type="EMBL" id="MFD0687184.1"/>
    </source>
</evidence>
<evidence type="ECO:0008006" key="4">
    <source>
        <dbReference type="Google" id="ProtNLM"/>
    </source>
</evidence>
<accession>A0ABW2XNG6</accession>
<dbReference type="Gene3D" id="3.40.50.620">
    <property type="entry name" value="HUPs"/>
    <property type="match status" value="1"/>
</dbReference>
<evidence type="ECO:0000256" key="1">
    <source>
        <dbReference type="SAM" id="MobiDB-lite"/>
    </source>
</evidence>
<evidence type="ECO:0000313" key="3">
    <source>
        <dbReference type="Proteomes" id="UP001597063"/>
    </source>
</evidence>